<evidence type="ECO:0000313" key="3">
    <source>
        <dbReference type="Proteomes" id="UP000316609"/>
    </source>
</evidence>
<keyword evidence="1" id="KW-1133">Transmembrane helix</keyword>
<gene>
    <name evidence="2" type="ORF">E6K78_02105</name>
</gene>
<feature type="transmembrane region" description="Helical" evidence="1">
    <location>
        <begin position="49"/>
        <end position="79"/>
    </location>
</feature>
<accession>A0A538TWY8</accession>
<organism evidence="2 3">
    <name type="scientific">Eiseniibacteriota bacterium</name>
    <dbReference type="NCBI Taxonomy" id="2212470"/>
    <lineage>
        <taxon>Bacteria</taxon>
        <taxon>Candidatus Eiseniibacteriota</taxon>
    </lineage>
</organism>
<evidence type="ECO:0008006" key="4">
    <source>
        <dbReference type="Google" id="ProtNLM"/>
    </source>
</evidence>
<comment type="caution">
    <text evidence="2">The sequence shown here is derived from an EMBL/GenBank/DDBJ whole genome shotgun (WGS) entry which is preliminary data.</text>
</comment>
<evidence type="ECO:0000256" key="1">
    <source>
        <dbReference type="SAM" id="Phobius"/>
    </source>
</evidence>
<protein>
    <recommendedName>
        <fullName evidence="4">DoxX family protein</fullName>
    </recommendedName>
</protein>
<name>A0A538TWY8_UNCEI</name>
<sequence length="127" mass="13488">MNRPVRPVALVILTACMLYPGVALLYQGIYPFVSGEWFNLKGDPGLWKVFLGSFGVPMVAVDLLKAALGAAWMAGVLGLWAGDGRAYPLTLLAASLTLLYPGGGMVMAVLGLVCLVFFREKPDEGIA</sequence>
<dbReference type="AlphaFoldDB" id="A0A538TWY8"/>
<evidence type="ECO:0000313" key="2">
    <source>
        <dbReference type="EMBL" id="TMQ68144.1"/>
    </source>
</evidence>
<keyword evidence="1" id="KW-0812">Transmembrane</keyword>
<dbReference type="EMBL" id="VBOY01000014">
    <property type="protein sequence ID" value="TMQ68144.1"/>
    <property type="molecule type" value="Genomic_DNA"/>
</dbReference>
<keyword evidence="1" id="KW-0472">Membrane</keyword>
<dbReference type="Proteomes" id="UP000316609">
    <property type="component" value="Unassembled WGS sequence"/>
</dbReference>
<reference evidence="2 3" key="1">
    <citation type="journal article" date="2019" name="Nat. Microbiol.">
        <title>Mediterranean grassland soil C-N compound turnover is dependent on rainfall and depth, and is mediated by genomically divergent microorganisms.</title>
        <authorList>
            <person name="Diamond S."/>
            <person name="Andeer P.F."/>
            <person name="Li Z."/>
            <person name="Crits-Christoph A."/>
            <person name="Burstein D."/>
            <person name="Anantharaman K."/>
            <person name="Lane K.R."/>
            <person name="Thomas B.C."/>
            <person name="Pan C."/>
            <person name="Northen T.R."/>
            <person name="Banfield J.F."/>
        </authorList>
    </citation>
    <scope>NUCLEOTIDE SEQUENCE [LARGE SCALE GENOMIC DNA]</scope>
    <source>
        <strain evidence="2">WS_8</strain>
    </source>
</reference>
<feature type="transmembrane region" description="Helical" evidence="1">
    <location>
        <begin position="91"/>
        <end position="118"/>
    </location>
</feature>
<proteinExistence type="predicted"/>